<keyword evidence="4" id="KW-1015">Disulfide bond</keyword>
<dbReference type="PROSITE" id="PS51999">
    <property type="entry name" value="ZF_GRF"/>
    <property type="match status" value="1"/>
</dbReference>
<evidence type="ECO:0008006" key="11">
    <source>
        <dbReference type="Google" id="ProtNLM"/>
    </source>
</evidence>
<reference evidence="9" key="1">
    <citation type="submission" date="2020-12" db="EMBL/GenBank/DDBJ databases">
        <title>WGS assembly of Carya illinoinensis cv. Pawnee.</title>
        <authorList>
            <person name="Platts A."/>
            <person name="Shu S."/>
            <person name="Wright S."/>
            <person name="Barry K."/>
            <person name="Edger P."/>
            <person name="Pires J.C."/>
            <person name="Schmutz J."/>
        </authorList>
    </citation>
    <scope>NUCLEOTIDE SEQUENCE</scope>
    <source>
        <tissue evidence="9">Leaf</tissue>
    </source>
</reference>
<proteinExistence type="predicted"/>
<dbReference type="Proteomes" id="UP000811609">
    <property type="component" value="Chromosome 11"/>
</dbReference>
<keyword evidence="1" id="KW-0479">Metal-binding</keyword>
<evidence type="ECO:0000259" key="8">
    <source>
        <dbReference type="PROSITE" id="PS51999"/>
    </source>
</evidence>
<dbReference type="GO" id="GO:0008270">
    <property type="term" value="F:zinc ion binding"/>
    <property type="evidence" value="ECO:0007669"/>
    <property type="project" value="UniProtKB-KW"/>
</dbReference>
<dbReference type="AlphaFoldDB" id="A0A8T1P4M8"/>
<keyword evidence="3" id="KW-0862">Zinc</keyword>
<sequence>MSTGSSSTSWGGKAPLDSPFCHCKLRARLRVLTMDYNYKRKFWRCPSWTPGSQNGIGDRFCTFFDWVDDDFCSICGDVLGQLRDRLQIRSREFKIEKSELEANLVMEKERREHIQELCNKLKEKSTELESNLVMEKERSEHIQEFLYKKKEKSKDLCKKYNNCI</sequence>
<protein>
    <recommendedName>
        <fullName evidence="11">Zinc finger GRF-type domain-containing protein</fullName>
    </recommendedName>
</protein>
<keyword evidence="2 5" id="KW-0863">Zinc-finger</keyword>
<evidence type="ECO:0000256" key="3">
    <source>
        <dbReference type="ARBA" id="ARBA00022833"/>
    </source>
</evidence>
<name>A0A8T1P4M8_CARIL</name>
<comment type="caution">
    <text evidence="9">The sequence shown here is derived from an EMBL/GenBank/DDBJ whole genome shotgun (WGS) entry which is preliminary data.</text>
</comment>
<dbReference type="PROSITE" id="PS50015">
    <property type="entry name" value="SAP_B"/>
    <property type="match status" value="1"/>
</dbReference>
<feature type="domain" description="GRF-type" evidence="8">
    <location>
        <begin position="21"/>
        <end position="70"/>
    </location>
</feature>
<dbReference type="EMBL" id="CM031819">
    <property type="protein sequence ID" value="KAG6636353.1"/>
    <property type="molecule type" value="Genomic_DNA"/>
</dbReference>
<keyword evidence="10" id="KW-1185">Reference proteome</keyword>
<organism evidence="9 10">
    <name type="scientific">Carya illinoinensis</name>
    <name type="common">Pecan</name>
    <dbReference type="NCBI Taxonomy" id="32201"/>
    <lineage>
        <taxon>Eukaryota</taxon>
        <taxon>Viridiplantae</taxon>
        <taxon>Streptophyta</taxon>
        <taxon>Embryophyta</taxon>
        <taxon>Tracheophyta</taxon>
        <taxon>Spermatophyta</taxon>
        <taxon>Magnoliopsida</taxon>
        <taxon>eudicotyledons</taxon>
        <taxon>Gunneridae</taxon>
        <taxon>Pentapetalae</taxon>
        <taxon>rosids</taxon>
        <taxon>fabids</taxon>
        <taxon>Fagales</taxon>
        <taxon>Juglandaceae</taxon>
        <taxon>Carya</taxon>
    </lineage>
</organism>
<feature type="domain" description="Saposin B-type" evidence="7">
    <location>
        <begin position="68"/>
        <end position="164"/>
    </location>
</feature>
<keyword evidence="6" id="KW-0175">Coiled coil</keyword>
<dbReference type="InterPro" id="IPR008139">
    <property type="entry name" value="SaposinB_dom"/>
</dbReference>
<evidence type="ECO:0000256" key="5">
    <source>
        <dbReference type="PROSITE-ProRule" id="PRU01343"/>
    </source>
</evidence>
<evidence type="ECO:0000313" key="10">
    <source>
        <dbReference type="Proteomes" id="UP000811609"/>
    </source>
</evidence>
<evidence type="ECO:0000256" key="4">
    <source>
        <dbReference type="ARBA" id="ARBA00023157"/>
    </source>
</evidence>
<gene>
    <name evidence="9" type="ORF">CIPAW_11G105400</name>
</gene>
<evidence type="ECO:0000256" key="2">
    <source>
        <dbReference type="ARBA" id="ARBA00022771"/>
    </source>
</evidence>
<dbReference type="InterPro" id="IPR010666">
    <property type="entry name" value="Znf_GRF"/>
</dbReference>
<feature type="coiled-coil region" evidence="6">
    <location>
        <begin position="83"/>
        <end position="138"/>
    </location>
</feature>
<evidence type="ECO:0000259" key="7">
    <source>
        <dbReference type="PROSITE" id="PS50015"/>
    </source>
</evidence>
<evidence type="ECO:0000313" key="9">
    <source>
        <dbReference type="EMBL" id="KAG6636353.1"/>
    </source>
</evidence>
<evidence type="ECO:0000256" key="1">
    <source>
        <dbReference type="ARBA" id="ARBA00022723"/>
    </source>
</evidence>
<accession>A0A8T1P4M8</accession>
<evidence type="ECO:0000256" key="6">
    <source>
        <dbReference type="SAM" id="Coils"/>
    </source>
</evidence>